<evidence type="ECO:0000313" key="2">
    <source>
        <dbReference type="Proteomes" id="UP000601435"/>
    </source>
</evidence>
<dbReference type="AlphaFoldDB" id="A0A812YSB9"/>
<accession>A0A812YSB9</accession>
<dbReference type="Proteomes" id="UP000601435">
    <property type="component" value="Unassembled WGS sequence"/>
</dbReference>
<keyword evidence="2" id="KW-1185">Reference proteome</keyword>
<feature type="non-terminal residue" evidence="1">
    <location>
        <position position="1"/>
    </location>
</feature>
<gene>
    <name evidence="1" type="ORF">SNEC2469_LOCUS23334</name>
</gene>
<dbReference type="EMBL" id="CAJNJA010043430">
    <property type="protein sequence ID" value="CAE7793572.1"/>
    <property type="molecule type" value="Genomic_DNA"/>
</dbReference>
<evidence type="ECO:0000313" key="1">
    <source>
        <dbReference type="EMBL" id="CAE7793572.1"/>
    </source>
</evidence>
<sequence length="110" mass="13467">VQFPLGDFPHLLRKGLLRRKDWRAADLQAPKERYYAMWYVDWDAVKGEVFDSRASAERKFRQFLDVYKALERKMRVSGLLVDARFRELDYFGSREEDVMNQFRQWWQQNQ</sequence>
<comment type="caution">
    <text evidence="1">The sequence shown here is derived from an EMBL/GenBank/DDBJ whole genome shotgun (WGS) entry which is preliminary data.</text>
</comment>
<dbReference type="OrthoDB" id="414774at2759"/>
<protein>
    <submittedName>
        <fullName evidence="1">Uncharacterized protein</fullName>
    </submittedName>
</protein>
<reference evidence="1" key="1">
    <citation type="submission" date="2021-02" db="EMBL/GenBank/DDBJ databases">
        <authorList>
            <person name="Dougan E. K."/>
            <person name="Rhodes N."/>
            <person name="Thang M."/>
            <person name="Chan C."/>
        </authorList>
    </citation>
    <scope>NUCLEOTIDE SEQUENCE</scope>
</reference>
<organism evidence="1 2">
    <name type="scientific">Symbiodinium necroappetens</name>
    <dbReference type="NCBI Taxonomy" id="1628268"/>
    <lineage>
        <taxon>Eukaryota</taxon>
        <taxon>Sar</taxon>
        <taxon>Alveolata</taxon>
        <taxon>Dinophyceae</taxon>
        <taxon>Suessiales</taxon>
        <taxon>Symbiodiniaceae</taxon>
        <taxon>Symbiodinium</taxon>
    </lineage>
</organism>
<feature type="non-terminal residue" evidence="1">
    <location>
        <position position="110"/>
    </location>
</feature>
<proteinExistence type="predicted"/>
<name>A0A812YSB9_9DINO</name>